<dbReference type="RefSeq" id="WP_171471884.1">
    <property type="nucleotide sequence ID" value="NZ_CP053452.2"/>
</dbReference>
<dbReference type="KEGG" id="ftj:FTUN_3820"/>
<dbReference type="SUPFAM" id="SSF56059">
    <property type="entry name" value="Glutathione synthetase ATP-binding domain-like"/>
    <property type="match status" value="1"/>
</dbReference>
<accession>A0A6M5YSI6</accession>
<organism evidence="2 3">
    <name type="scientific">Frigoriglobus tundricola</name>
    <dbReference type="NCBI Taxonomy" id="2774151"/>
    <lineage>
        <taxon>Bacteria</taxon>
        <taxon>Pseudomonadati</taxon>
        <taxon>Planctomycetota</taxon>
        <taxon>Planctomycetia</taxon>
        <taxon>Gemmatales</taxon>
        <taxon>Gemmataceae</taxon>
        <taxon>Frigoriglobus</taxon>
    </lineage>
</organism>
<sequence length="247" mass="26599">MRLKRVYIKRAGGEIASEACFAAWKGFSAKAYPLDFFEWDELTGRHLSLARDTLLVGGTVAIHKALAQLGLPIPPPLNVPESLLSFTGRKLWPTTLGEIRGQFEAGSAPPVFVKPLSSAKEFAGQVMTTTSDLARVRHLEDDLAVQAAEPIAFVSEWRFFVLHGAVIGTAHYKGDCFTHPEAVAVRSAVAAYSGAPAAYGIDFGVTADGRTLLVEVNDGFALGCYGLDPVLYADMLEARWCELAGLV</sequence>
<dbReference type="Pfam" id="PF18299">
    <property type="entry name" value="R2K_2"/>
    <property type="match status" value="1"/>
</dbReference>
<protein>
    <recommendedName>
        <fullName evidence="1">ATP-grasp domain-containing protein</fullName>
    </recommendedName>
</protein>
<reference evidence="3" key="1">
    <citation type="submission" date="2020-05" db="EMBL/GenBank/DDBJ databases">
        <title>Frigoriglobus tundricola gen. nov., sp. nov., a psychrotolerant cellulolytic planctomycete of the family Gemmataceae with two divergent copies of 16S rRNA gene.</title>
        <authorList>
            <person name="Kulichevskaya I.S."/>
            <person name="Ivanova A.A."/>
            <person name="Naumoff D.G."/>
            <person name="Beletsky A.V."/>
            <person name="Rijpstra W.I.C."/>
            <person name="Sinninghe Damste J.S."/>
            <person name="Mardanov A.V."/>
            <person name="Ravin N.V."/>
            <person name="Dedysh S.N."/>
        </authorList>
    </citation>
    <scope>NUCLEOTIDE SEQUENCE [LARGE SCALE GENOMIC DNA]</scope>
    <source>
        <strain evidence="3">PL17</strain>
    </source>
</reference>
<proteinExistence type="predicted"/>
<dbReference type="AlphaFoldDB" id="A0A6M5YSI6"/>
<keyword evidence="3" id="KW-1185">Reference proteome</keyword>
<dbReference type="EMBL" id="CP053452">
    <property type="protein sequence ID" value="QJW96263.1"/>
    <property type="molecule type" value="Genomic_DNA"/>
</dbReference>
<dbReference type="Proteomes" id="UP000503447">
    <property type="component" value="Chromosome"/>
</dbReference>
<dbReference type="InterPro" id="IPR041261">
    <property type="entry name" value="R2K_2"/>
</dbReference>
<name>A0A6M5YSI6_9BACT</name>
<feature type="domain" description="ATP-grasp" evidence="1">
    <location>
        <begin position="86"/>
        <end position="235"/>
    </location>
</feature>
<gene>
    <name evidence="2" type="ORF">FTUN_3820</name>
</gene>
<evidence type="ECO:0000313" key="2">
    <source>
        <dbReference type="EMBL" id="QJW96263.1"/>
    </source>
</evidence>
<evidence type="ECO:0000313" key="3">
    <source>
        <dbReference type="Proteomes" id="UP000503447"/>
    </source>
</evidence>
<evidence type="ECO:0000259" key="1">
    <source>
        <dbReference type="Pfam" id="PF18299"/>
    </source>
</evidence>